<dbReference type="Pfam" id="PF01694">
    <property type="entry name" value="Rhomboid"/>
    <property type="match status" value="1"/>
</dbReference>
<evidence type="ECO:0000313" key="10">
    <source>
        <dbReference type="Proteomes" id="UP000251960"/>
    </source>
</evidence>
<sequence length="330" mass="36122">MVMAGKPTPAGRPPQPQGPKTTDLKKAATVGGRKAVGKQEDKSLYGLEEKIASLSVSAAEKRVEVQWMRRENRLSSVVNAQAAAIITLLFIIALNLAIGILPHVDNFAHIGGFATGFLLGFVLLARPQFSWMESHELPHTNQPSKYKAYQYILWVVALVLLLVGGRNLNLIRDQLSSDPLYDVEWTNGTSYFFDSGSCRTMRFPVGILPPDWLAAGAVYLGREHVDGFDCHLWTKVDFVWYYEEVATGRPVRWNFFNGMQQHVMSFEVGGVLEDSKWQAPARCFSGGNADTAKAAADGVHGEEAGSVDVMDSMIRFAGAPAAAVAASFDQ</sequence>
<comment type="similarity">
    <text evidence="2">Belongs to the peptidase S54 family.</text>
</comment>
<comment type="caution">
    <text evidence="9">The sequence shown here is derived from an EMBL/GenBank/DDBJ whole genome shotgun (WGS) entry which is preliminary data.</text>
</comment>
<evidence type="ECO:0000256" key="4">
    <source>
        <dbReference type="ARBA" id="ARBA00022989"/>
    </source>
</evidence>
<evidence type="ECO:0000256" key="3">
    <source>
        <dbReference type="ARBA" id="ARBA00022692"/>
    </source>
</evidence>
<dbReference type="GO" id="GO:0004252">
    <property type="term" value="F:serine-type endopeptidase activity"/>
    <property type="evidence" value="ECO:0007669"/>
    <property type="project" value="InterPro"/>
</dbReference>
<reference evidence="9 10" key="1">
    <citation type="journal article" date="2018" name="Nat. Genet.">
        <title>Extensive intraspecific gene order and gene structural variations between Mo17 and other maize genomes.</title>
        <authorList>
            <person name="Sun S."/>
            <person name="Zhou Y."/>
            <person name="Chen J."/>
            <person name="Shi J."/>
            <person name="Zhao H."/>
            <person name="Zhao H."/>
            <person name="Song W."/>
            <person name="Zhang M."/>
            <person name="Cui Y."/>
            <person name="Dong X."/>
            <person name="Liu H."/>
            <person name="Ma X."/>
            <person name="Jiao Y."/>
            <person name="Wang B."/>
            <person name="Wei X."/>
            <person name="Stein J.C."/>
            <person name="Glaubitz J.C."/>
            <person name="Lu F."/>
            <person name="Yu G."/>
            <person name="Liang C."/>
            <person name="Fengler K."/>
            <person name="Li B."/>
            <person name="Rafalski A."/>
            <person name="Schnable P.S."/>
            <person name="Ware D.H."/>
            <person name="Buckler E.S."/>
            <person name="Lai J."/>
        </authorList>
    </citation>
    <scope>NUCLEOTIDE SEQUENCE [LARGE SCALE GENOMIC DNA]</scope>
    <source>
        <strain evidence="10">cv. Missouri 17</strain>
        <tissue evidence="9">Seedling</tissue>
    </source>
</reference>
<evidence type="ECO:0000256" key="6">
    <source>
        <dbReference type="SAM" id="MobiDB-lite"/>
    </source>
</evidence>
<evidence type="ECO:0000313" key="9">
    <source>
        <dbReference type="EMBL" id="PWZ15513.1"/>
    </source>
</evidence>
<protein>
    <recommendedName>
        <fullName evidence="8">Peptidase S54 rhomboid domain-containing protein</fullName>
    </recommendedName>
</protein>
<dbReference type="PANTHER" id="PTHR33880">
    <property type="entry name" value="EXPRESSED PROTEIN"/>
    <property type="match status" value="1"/>
</dbReference>
<accession>A0A3L6E549</accession>
<dbReference type="ExpressionAtlas" id="A0A3L6E549">
    <property type="expression patterns" value="baseline and differential"/>
</dbReference>
<proteinExistence type="inferred from homology"/>
<organism evidence="9 10">
    <name type="scientific">Zea mays</name>
    <name type="common">Maize</name>
    <dbReference type="NCBI Taxonomy" id="4577"/>
    <lineage>
        <taxon>Eukaryota</taxon>
        <taxon>Viridiplantae</taxon>
        <taxon>Streptophyta</taxon>
        <taxon>Embryophyta</taxon>
        <taxon>Tracheophyta</taxon>
        <taxon>Spermatophyta</taxon>
        <taxon>Magnoliopsida</taxon>
        <taxon>Liliopsida</taxon>
        <taxon>Poales</taxon>
        <taxon>Poaceae</taxon>
        <taxon>PACMAD clade</taxon>
        <taxon>Panicoideae</taxon>
        <taxon>Andropogonodae</taxon>
        <taxon>Andropogoneae</taxon>
        <taxon>Tripsacinae</taxon>
        <taxon>Zea</taxon>
    </lineage>
</organism>
<dbReference type="PANTHER" id="PTHR33880:SF4">
    <property type="entry name" value="OS07G0189700 PROTEIN"/>
    <property type="match status" value="1"/>
</dbReference>
<keyword evidence="5 7" id="KW-0472">Membrane</keyword>
<dbReference type="Proteomes" id="UP000251960">
    <property type="component" value="Chromosome 7"/>
</dbReference>
<feature type="transmembrane region" description="Helical" evidence="7">
    <location>
        <begin position="77"/>
        <end position="101"/>
    </location>
</feature>
<dbReference type="AlphaFoldDB" id="A0A3L6E549"/>
<gene>
    <name evidence="9" type="primary">At4g14100_3</name>
    <name evidence="9" type="ORF">Zm00014a_006645</name>
</gene>
<feature type="domain" description="Peptidase S54 rhomboid" evidence="8">
    <location>
        <begin position="79"/>
        <end position="125"/>
    </location>
</feature>
<evidence type="ECO:0000256" key="5">
    <source>
        <dbReference type="ARBA" id="ARBA00023136"/>
    </source>
</evidence>
<dbReference type="EMBL" id="NCVQ01000008">
    <property type="protein sequence ID" value="PWZ15513.1"/>
    <property type="molecule type" value="Genomic_DNA"/>
</dbReference>
<keyword evidence="4 7" id="KW-1133">Transmembrane helix</keyword>
<feature type="transmembrane region" description="Helical" evidence="7">
    <location>
        <begin position="146"/>
        <end position="165"/>
    </location>
</feature>
<dbReference type="Gene3D" id="1.20.1540.10">
    <property type="entry name" value="Rhomboid-like"/>
    <property type="match status" value="1"/>
</dbReference>
<feature type="transmembrane region" description="Helical" evidence="7">
    <location>
        <begin position="107"/>
        <end position="125"/>
    </location>
</feature>
<evidence type="ECO:0000259" key="8">
    <source>
        <dbReference type="Pfam" id="PF01694"/>
    </source>
</evidence>
<dbReference type="SUPFAM" id="SSF144091">
    <property type="entry name" value="Rhomboid-like"/>
    <property type="match status" value="1"/>
</dbReference>
<name>A0A3L6E549_MAIZE</name>
<evidence type="ECO:0000256" key="1">
    <source>
        <dbReference type="ARBA" id="ARBA00004141"/>
    </source>
</evidence>
<dbReference type="InterPro" id="IPR035952">
    <property type="entry name" value="Rhomboid-like_sf"/>
</dbReference>
<keyword evidence="3 7" id="KW-0812">Transmembrane</keyword>
<feature type="region of interest" description="Disordered" evidence="6">
    <location>
        <begin position="1"/>
        <end position="35"/>
    </location>
</feature>
<dbReference type="InterPro" id="IPR038941">
    <property type="entry name" value="At4g14100-like"/>
</dbReference>
<dbReference type="InterPro" id="IPR022764">
    <property type="entry name" value="Peptidase_S54_rhomboid_dom"/>
</dbReference>
<comment type="subcellular location">
    <subcellularLocation>
        <location evidence="1">Membrane</location>
        <topology evidence="1">Multi-pass membrane protein</topology>
    </subcellularLocation>
</comment>
<evidence type="ECO:0000256" key="7">
    <source>
        <dbReference type="SAM" id="Phobius"/>
    </source>
</evidence>
<dbReference type="GO" id="GO:0016020">
    <property type="term" value="C:membrane"/>
    <property type="evidence" value="ECO:0007669"/>
    <property type="project" value="UniProtKB-SubCell"/>
</dbReference>
<evidence type="ECO:0000256" key="2">
    <source>
        <dbReference type="ARBA" id="ARBA00009045"/>
    </source>
</evidence>